<dbReference type="AlphaFoldDB" id="A0A3B0U843"/>
<dbReference type="InterPro" id="IPR001753">
    <property type="entry name" value="Enoyl-CoA_hydra/iso"/>
</dbReference>
<dbReference type="PANTHER" id="PTHR11941">
    <property type="entry name" value="ENOYL-COA HYDRATASE-RELATED"/>
    <property type="match status" value="1"/>
</dbReference>
<sequence length="254" mass="28377">MNTIQLTKKENYTIVQLNRGKVNAINQQMVNELSTVFDDLQHDESVKGVVLTGIPHFFSAGLDVIELYGYDESQIETFFAAFGSLHIQLARFTKPLVCALTGYAPAGGCVLAIAADYRVMADDEKYTIGLNEVAVNIQVSNNLVTAYAFWLGNSKANQYLLEGKLLTAKEALTSGLIDEVVSLEDVLPQAEKKMKQYLRADESIFKNTKKKLRKQWLNGVEADALKDLNEAVQLWWHPNIRAKMKAFVNSLQGK</sequence>
<dbReference type="EC" id="4.2.1.17" evidence="1"/>
<dbReference type="EMBL" id="UOEL01000138">
    <property type="protein sequence ID" value="VAW16934.1"/>
    <property type="molecule type" value="Genomic_DNA"/>
</dbReference>
<name>A0A3B0U843_9ZZZZ</name>
<dbReference type="GO" id="GO:0004300">
    <property type="term" value="F:enoyl-CoA hydratase activity"/>
    <property type="evidence" value="ECO:0007669"/>
    <property type="project" value="UniProtKB-EC"/>
</dbReference>
<proteinExistence type="predicted"/>
<dbReference type="GO" id="GO:0005739">
    <property type="term" value="C:mitochondrion"/>
    <property type="evidence" value="ECO:0007669"/>
    <property type="project" value="TreeGrafter"/>
</dbReference>
<reference evidence="1" key="1">
    <citation type="submission" date="2018-06" db="EMBL/GenBank/DDBJ databases">
        <authorList>
            <person name="Zhirakovskaya E."/>
        </authorList>
    </citation>
    <scope>NUCLEOTIDE SEQUENCE</scope>
</reference>
<dbReference type="PANTHER" id="PTHR11941:SF45">
    <property type="entry name" value="ENOYL-COA DELTA ISOMERASE 1, MITOCHONDRIAL"/>
    <property type="match status" value="1"/>
</dbReference>
<dbReference type="SUPFAM" id="SSF52096">
    <property type="entry name" value="ClpP/crotonase"/>
    <property type="match status" value="1"/>
</dbReference>
<evidence type="ECO:0000313" key="1">
    <source>
        <dbReference type="EMBL" id="VAW16934.1"/>
    </source>
</evidence>
<dbReference type="GO" id="GO:0006635">
    <property type="term" value="P:fatty acid beta-oxidation"/>
    <property type="evidence" value="ECO:0007669"/>
    <property type="project" value="TreeGrafter"/>
</dbReference>
<dbReference type="Pfam" id="PF00378">
    <property type="entry name" value="ECH_1"/>
    <property type="match status" value="1"/>
</dbReference>
<dbReference type="CDD" id="cd06558">
    <property type="entry name" value="crotonase-like"/>
    <property type="match status" value="1"/>
</dbReference>
<gene>
    <name evidence="1" type="ORF">MNBD_BACTEROID03-9</name>
</gene>
<organism evidence="1">
    <name type="scientific">hydrothermal vent metagenome</name>
    <dbReference type="NCBI Taxonomy" id="652676"/>
    <lineage>
        <taxon>unclassified sequences</taxon>
        <taxon>metagenomes</taxon>
        <taxon>ecological metagenomes</taxon>
    </lineage>
</organism>
<protein>
    <submittedName>
        <fullName evidence="1">Enoyl-CoA hydratase</fullName>
        <ecNumber evidence="1">4.2.1.17</ecNumber>
    </submittedName>
</protein>
<dbReference type="InterPro" id="IPR029045">
    <property type="entry name" value="ClpP/crotonase-like_dom_sf"/>
</dbReference>
<accession>A0A3B0U843</accession>
<keyword evidence="1" id="KW-0456">Lyase</keyword>
<dbReference type="Gene3D" id="3.90.226.10">
    <property type="entry name" value="2-enoyl-CoA Hydratase, Chain A, domain 1"/>
    <property type="match status" value="1"/>
</dbReference>